<evidence type="ECO:0000259" key="2">
    <source>
        <dbReference type="PROSITE" id="PS51819"/>
    </source>
</evidence>
<dbReference type="EMBL" id="ADLO01000005">
    <property type="protein sequence ID" value="KGF57436.1"/>
    <property type="molecule type" value="Genomic_DNA"/>
</dbReference>
<feature type="domain" description="VOC" evidence="2">
    <location>
        <begin position="9"/>
        <end position="129"/>
    </location>
</feature>
<evidence type="ECO:0000313" key="4">
    <source>
        <dbReference type="Proteomes" id="UP000029585"/>
    </source>
</evidence>
<keyword evidence="1" id="KW-0479">Metal-binding</keyword>
<dbReference type="PATRIC" id="fig|742738.3.peg.173"/>
<dbReference type="CDD" id="cd06587">
    <property type="entry name" value="VOC"/>
    <property type="match status" value="1"/>
</dbReference>
<dbReference type="SUPFAM" id="SSF54593">
    <property type="entry name" value="Glyoxalase/Bleomycin resistance protein/Dihydroxybiphenyl dioxygenase"/>
    <property type="match status" value="1"/>
</dbReference>
<accession>A0A096BEK3</accession>
<name>A0A096BEK3_FLAPL</name>
<dbReference type="PANTHER" id="PTHR43048">
    <property type="entry name" value="METHYLMALONYL-COA EPIMERASE"/>
    <property type="match status" value="1"/>
</dbReference>
<dbReference type="InterPro" id="IPR037523">
    <property type="entry name" value="VOC_core"/>
</dbReference>
<dbReference type="InterPro" id="IPR004360">
    <property type="entry name" value="Glyas_Fos-R_dOase_dom"/>
</dbReference>
<proteinExistence type="predicted"/>
<gene>
    <name evidence="3" type="ORF">HMPREF9460_00164</name>
</gene>
<evidence type="ECO:0000256" key="1">
    <source>
        <dbReference type="ARBA" id="ARBA00022723"/>
    </source>
</evidence>
<keyword evidence="4" id="KW-1185">Reference proteome</keyword>
<dbReference type="Proteomes" id="UP000029585">
    <property type="component" value="Unassembled WGS sequence"/>
</dbReference>
<dbReference type="GO" id="GO:0004493">
    <property type="term" value="F:methylmalonyl-CoA epimerase activity"/>
    <property type="evidence" value="ECO:0007669"/>
    <property type="project" value="TreeGrafter"/>
</dbReference>
<dbReference type="AlphaFoldDB" id="A0A096BEK3"/>
<reference evidence="3 4" key="1">
    <citation type="submission" date="2011-08" db="EMBL/GenBank/DDBJ databases">
        <title>The Genome Sequence of Clostridium orbiscindens 1_3_50AFAA.</title>
        <authorList>
            <consortium name="The Broad Institute Genome Sequencing Platform"/>
            <person name="Earl A."/>
            <person name="Ward D."/>
            <person name="Feldgarden M."/>
            <person name="Gevers D."/>
            <person name="Daigneault M."/>
            <person name="Strauss J."/>
            <person name="Allen-Vercoe E."/>
            <person name="Young S.K."/>
            <person name="Zeng Q."/>
            <person name="Gargeya S."/>
            <person name="Fitzgerald M."/>
            <person name="Haas B."/>
            <person name="Abouelleil A."/>
            <person name="Alvarado L."/>
            <person name="Arachchi H.M."/>
            <person name="Berlin A."/>
            <person name="Brown A."/>
            <person name="Chapman S.B."/>
            <person name="Chen Z."/>
            <person name="Dunbar C."/>
            <person name="Freedman E."/>
            <person name="Gearin G."/>
            <person name="Gellesch M."/>
            <person name="Goldberg J."/>
            <person name="Griggs A."/>
            <person name="Gujja S."/>
            <person name="Heiman D."/>
            <person name="Howarth C."/>
            <person name="Larson L."/>
            <person name="Lui A."/>
            <person name="MacDonald P.J.P."/>
            <person name="Montmayeur A."/>
            <person name="Murphy C."/>
            <person name="Neiman D."/>
            <person name="Pearson M."/>
            <person name="Priest M."/>
            <person name="Roberts A."/>
            <person name="Saif S."/>
            <person name="Shea T."/>
            <person name="Shenoy N."/>
            <person name="Sisk P."/>
            <person name="Stolte C."/>
            <person name="Sykes S."/>
            <person name="Wortman J."/>
            <person name="Nusbaum C."/>
            <person name="Birren B."/>
        </authorList>
    </citation>
    <scope>NUCLEOTIDE SEQUENCE [LARGE SCALE GENOMIC DNA]</scope>
    <source>
        <strain evidence="3 4">1_3_50AFAA</strain>
    </source>
</reference>
<dbReference type="GO" id="GO:0046872">
    <property type="term" value="F:metal ion binding"/>
    <property type="evidence" value="ECO:0007669"/>
    <property type="project" value="UniProtKB-KW"/>
</dbReference>
<evidence type="ECO:0000313" key="3">
    <source>
        <dbReference type="EMBL" id="KGF57436.1"/>
    </source>
</evidence>
<dbReference type="GO" id="GO:0046491">
    <property type="term" value="P:L-methylmalonyl-CoA metabolic process"/>
    <property type="evidence" value="ECO:0007669"/>
    <property type="project" value="TreeGrafter"/>
</dbReference>
<dbReference type="PANTHER" id="PTHR43048:SF5">
    <property type="entry name" value="BLR5325 PROTEIN"/>
    <property type="match status" value="1"/>
</dbReference>
<organism evidence="3 4">
    <name type="scientific">Flavonifractor plautii 1_3_50AFAA</name>
    <dbReference type="NCBI Taxonomy" id="742738"/>
    <lineage>
        <taxon>Bacteria</taxon>
        <taxon>Bacillati</taxon>
        <taxon>Bacillota</taxon>
        <taxon>Clostridia</taxon>
        <taxon>Eubacteriales</taxon>
        <taxon>Oscillospiraceae</taxon>
        <taxon>Flavonifractor</taxon>
    </lineage>
</organism>
<sequence length="130" mass="14122">MSIAEHVTGLQHLGLPTAALDETAAFYESLGFVRAHSTVNPGTGERVCFLTCGGLCIETYECAAPARRPGAIDHLALDVDDIESAWEEVRTAGLAPLEDAIQFLPFWENGVRFFNLLGPNGETVEFSQRL</sequence>
<dbReference type="Pfam" id="PF00903">
    <property type="entry name" value="Glyoxalase"/>
    <property type="match status" value="1"/>
</dbReference>
<dbReference type="Gene3D" id="3.10.180.10">
    <property type="entry name" value="2,3-Dihydroxybiphenyl 1,2-Dioxygenase, domain 1"/>
    <property type="match status" value="1"/>
</dbReference>
<dbReference type="InterPro" id="IPR029068">
    <property type="entry name" value="Glyas_Bleomycin-R_OHBP_Dase"/>
</dbReference>
<dbReference type="eggNOG" id="COG0346">
    <property type="taxonomic scope" value="Bacteria"/>
</dbReference>
<dbReference type="HOGENOM" id="CLU_046006_8_2_9"/>
<dbReference type="InterPro" id="IPR051785">
    <property type="entry name" value="MMCE/EMCE_epimerase"/>
</dbReference>
<dbReference type="PROSITE" id="PS51819">
    <property type="entry name" value="VOC"/>
    <property type="match status" value="1"/>
</dbReference>
<protein>
    <recommendedName>
        <fullName evidence="2">VOC domain-containing protein</fullName>
    </recommendedName>
</protein>
<dbReference type="RefSeq" id="WP_044938259.1">
    <property type="nucleotide sequence ID" value="NZ_KN174161.1"/>
</dbReference>
<comment type="caution">
    <text evidence="3">The sequence shown here is derived from an EMBL/GenBank/DDBJ whole genome shotgun (WGS) entry which is preliminary data.</text>
</comment>